<dbReference type="PANTHER" id="PTHR21115">
    <property type="entry name" value="GH06117P-RELATED"/>
    <property type="match status" value="1"/>
</dbReference>
<proteinExistence type="predicted"/>
<comment type="caution">
    <text evidence="3">The sequence shown here is derived from an EMBL/GenBank/DDBJ whole genome shotgun (WGS) entry which is preliminary data.</text>
</comment>
<dbReference type="InterPro" id="IPR031962">
    <property type="entry name" value="DUF4781"/>
</dbReference>
<keyword evidence="1" id="KW-0472">Membrane</keyword>
<feature type="transmembrane region" description="Helical" evidence="1">
    <location>
        <begin position="314"/>
        <end position="334"/>
    </location>
</feature>
<evidence type="ECO:0000259" key="2">
    <source>
        <dbReference type="Pfam" id="PF16013"/>
    </source>
</evidence>
<dbReference type="KEGG" id="crq:GCK72_016861"/>
<evidence type="ECO:0000313" key="4">
    <source>
        <dbReference type="Proteomes" id="UP000483820"/>
    </source>
</evidence>
<feature type="transmembrane region" description="Helical" evidence="1">
    <location>
        <begin position="346"/>
        <end position="363"/>
    </location>
</feature>
<dbReference type="Pfam" id="PF16013">
    <property type="entry name" value="DUF4781"/>
    <property type="match status" value="1"/>
</dbReference>
<reference evidence="3 4" key="1">
    <citation type="submission" date="2019-12" db="EMBL/GenBank/DDBJ databases">
        <title>Chromosome-level assembly of the Caenorhabditis remanei genome.</title>
        <authorList>
            <person name="Teterina A.A."/>
            <person name="Willis J.H."/>
            <person name="Phillips P.C."/>
        </authorList>
    </citation>
    <scope>NUCLEOTIDE SEQUENCE [LARGE SCALE GENOMIC DNA]</scope>
    <source>
        <strain evidence="3 4">PX506</strain>
        <tissue evidence="3">Whole organism</tissue>
    </source>
</reference>
<organism evidence="3 4">
    <name type="scientific">Caenorhabditis remanei</name>
    <name type="common">Caenorhabditis vulgaris</name>
    <dbReference type="NCBI Taxonomy" id="31234"/>
    <lineage>
        <taxon>Eukaryota</taxon>
        <taxon>Metazoa</taxon>
        <taxon>Ecdysozoa</taxon>
        <taxon>Nematoda</taxon>
        <taxon>Chromadorea</taxon>
        <taxon>Rhabditida</taxon>
        <taxon>Rhabditina</taxon>
        <taxon>Rhabditomorpha</taxon>
        <taxon>Rhabditoidea</taxon>
        <taxon>Rhabditidae</taxon>
        <taxon>Peloderinae</taxon>
        <taxon>Caenorhabditis</taxon>
    </lineage>
</organism>
<dbReference type="EMBL" id="WUAV01000005">
    <property type="protein sequence ID" value="KAF1750313.1"/>
    <property type="molecule type" value="Genomic_DNA"/>
</dbReference>
<name>A0A6A5G686_CAERE</name>
<keyword evidence="1" id="KW-0812">Transmembrane</keyword>
<evidence type="ECO:0000256" key="1">
    <source>
        <dbReference type="SAM" id="Phobius"/>
    </source>
</evidence>
<feature type="domain" description="DUF4781" evidence="2">
    <location>
        <begin position="124"/>
        <end position="419"/>
    </location>
</feature>
<evidence type="ECO:0000313" key="3">
    <source>
        <dbReference type="EMBL" id="KAF1750313.1"/>
    </source>
</evidence>
<feature type="transmembrane region" description="Helical" evidence="1">
    <location>
        <begin position="274"/>
        <end position="294"/>
    </location>
</feature>
<dbReference type="CTD" id="9810866"/>
<dbReference type="AlphaFoldDB" id="A0A6A5G686"/>
<dbReference type="GeneID" id="9810866"/>
<dbReference type="RefSeq" id="XP_003094429.2">
    <property type="nucleotide sequence ID" value="XM_003094381.2"/>
</dbReference>
<feature type="transmembrane region" description="Helical" evidence="1">
    <location>
        <begin position="237"/>
        <end position="254"/>
    </location>
</feature>
<dbReference type="PANTHER" id="PTHR21115:SF0">
    <property type="entry name" value="GH06117P-RELATED"/>
    <property type="match status" value="1"/>
</dbReference>
<accession>A0A6A5G686</accession>
<dbReference type="Proteomes" id="UP000483820">
    <property type="component" value="Chromosome V"/>
</dbReference>
<protein>
    <recommendedName>
        <fullName evidence="2">DUF4781 domain-containing protein</fullName>
    </recommendedName>
</protein>
<gene>
    <name evidence="3" type="ORF">GCK72_016861</name>
</gene>
<keyword evidence="1" id="KW-1133">Transmembrane helix</keyword>
<sequence length="738" mass="83308">MDLFTAEYPSSWNDPKVKKWEAMARNLQQMMYLQFAGAQFHDITALSEEARITKVCYAINGPPTQGAKNLESAYSTEQRNFGKICFDKIKEVWRQSPESRRDRKRIKLGFVFVYCKEGEKEYQVPLFRLLWDANTGSSRFIDTSLRVYTDAEDWKANNRMPMMKYCFPANLYYTCDKSSGAYNFDPKQEVAVGFDTSPACNFLSRVFSITDQVNTAVGVSVAITALISASILNGPVLLSICVVTASWGVGRAIYRLADKKLRGENMDDLESKLLILSIISSPLNFLNAFVGAKLAAGAAGGRIFTHFQRELATLLIWTTIGVDSFSLVFSMVYLIEKADNKQLTTLDCLLFSMSALFFGNMVIQPKTAEAIIMKAQQQKIGEVARQMTDAEAKAAFKKYLEHNKSKGNIQEGSNVVKDLIKMEDPNAFFKSVKNFPEVEIGAAYAETVRSETAKVQKPGKLKACLGGKDYRDHQYLGELNEQQIGRLNPVFGGTAKYDENIVNFSSRVASELKMKNNPDGYMSIVEMVVAKTKQDNNFVRTGNARDFAAGIQRDLAKVQRIGSQKELKFADPYKALYHYRKHGEQFMKKCTPEFYLGELPGQIKSRGKLADACRITSNLKNGGTEVYIRKTYFRDDDAMLVVIEKEHMKTVSTMFHKPKCWEEYTQRFQEVNTSTLKANFAKLAVATGFDAVQLQNRCSTLFFQRNNLTQSDPNYAKYQKMVGILVQDLANCLIHDSQ</sequence>